<feature type="transmembrane region" description="Helical" evidence="1">
    <location>
        <begin position="103"/>
        <end position="122"/>
    </location>
</feature>
<dbReference type="RefSeq" id="WP_144864446.1">
    <property type="nucleotide sequence ID" value="NZ_LR213780.1"/>
</dbReference>
<dbReference type="Proteomes" id="UP000320055">
    <property type="component" value="Unassembled WGS sequence"/>
</dbReference>
<keyword evidence="1" id="KW-1133">Transmembrane helix</keyword>
<organism evidence="2 3">
    <name type="scientific">Hyella patelloides LEGE 07179</name>
    <dbReference type="NCBI Taxonomy" id="945734"/>
    <lineage>
        <taxon>Bacteria</taxon>
        <taxon>Bacillati</taxon>
        <taxon>Cyanobacteriota</taxon>
        <taxon>Cyanophyceae</taxon>
        <taxon>Pleurocapsales</taxon>
        <taxon>Hyellaceae</taxon>
        <taxon>Hyella</taxon>
    </lineage>
</organism>
<dbReference type="OrthoDB" id="1550909at2"/>
<feature type="transmembrane region" description="Helical" evidence="1">
    <location>
        <begin position="29"/>
        <end position="47"/>
    </location>
</feature>
<reference evidence="2 3" key="1">
    <citation type="submission" date="2019-01" db="EMBL/GenBank/DDBJ databases">
        <authorList>
            <person name="Brito A."/>
        </authorList>
    </citation>
    <scope>NUCLEOTIDE SEQUENCE [LARGE SCALE GENOMIC DNA]</scope>
    <source>
        <strain evidence="2">1</strain>
    </source>
</reference>
<name>A0A563VP67_9CYAN</name>
<protein>
    <submittedName>
        <fullName evidence="2">Uncharacterized protein</fullName>
    </submittedName>
</protein>
<keyword evidence="1" id="KW-0472">Membrane</keyword>
<dbReference type="AlphaFoldDB" id="A0A563VP67"/>
<keyword evidence="3" id="KW-1185">Reference proteome</keyword>
<evidence type="ECO:0000256" key="1">
    <source>
        <dbReference type="SAM" id="Phobius"/>
    </source>
</evidence>
<accession>A0A563VP67</accession>
<evidence type="ECO:0000313" key="2">
    <source>
        <dbReference type="EMBL" id="VEP13246.1"/>
    </source>
</evidence>
<keyword evidence="1" id="KW-0812">Transmembrane</keyword>
<feature type="transmembrane region" description="Helical" evidence="1">
    <location>
        <begin position="155"/>
        <end position="174"/>
    </location>
</feature>
<gene>
    <name evidence="2" type="ORF">H1P_190045</name>
</gene>
<sequence>MERSPDIIWAYRGKTDLAVGTQATTIEKILGWTAGFIGVVLIGFFYWKNDFDWTIWQYILAVIIAYDIVGGAVANSLNSCKRFYHSSLQTFEPNYVKLAKNHLFFSIIHIHPLIVSLIFSSASWFYGVFWYLILQISVLTVTNTPLYLQRPVSMLIIVTALLINGYFVSSPTGFEWFVPVLFIKIVYGHTVKEEPYRPETEKNI</sequence>
<evidence type="ECO:0000313" key="3">
    <source>
        <dbReference type="Proteomes" id="UP000320055"/>
    </source>
</evidence>
<dbReference type="EMBL" id="CAACVJ010000101">
    <property type="protein sequence ID" value="VEP13246.1"/>
    <property type="molecule type" value="Genomic_DNA"/>
</dbReference>
<feature type="transmembrane region" description="Helical" evidence="1">
    <location>
        <begin position="53"/>
        <end position="74"/>
    </location>
</feature>
<proteinExistence type="predicted"/>